<keyword evidence="3" id="KW-1185">Reference proteome</keyword>
<evidence type="ECO:0000313" key="3">
    <source>
        <dbReference type="Proteomes" id="UP001170379"/>
    </source>
</evidence>
<feature type="domain" description="DSBA-like thioredoxin" evidence="1">
    <location>
        <begin position="11"/>
        <end position="183"/>
    </location>
</feature>
<reference evidence="2" key="1">
    <citation type="submission" date="2018-03" db="EMBL/GenBank/DDBJ databases">
        <authorList>
            <person name="Nunes O.C."/>
            <person name="Lopes A.R."/>
            <person name="Froufe H."/>
            <person name="Munoz-Merida A."/>
            <person name="Barroso C."/>
            <person name="Egas C."/>
        </authorList>
    </citation>
    <scope>NUCLEOTIDE SEQUENCE</scope>
    <source>
        <strain evidence="2">ON4</strain>
    </source>
</reference>
<dbReference type="RefSeq" id="WP_026936556.1">
    <property type="nucleotide sequence ID" value="NZ_CP028426.1"/>
</dbReference>
<dbReference type="Pfam" id="PF01323">
    <property type="entry name" value="DSBA"/>
    <property type="match status" value="1"/>
</dbReference>
<proteinExistence type="predicted"/>
<dbReference type="SUPFAM" id="SSF52833">
    <property type="entry name" value="Thioredoxin-like"/>
    <property type="match status" value="1"/>
</dbReference>
<gene>
    <name evidence="2" type="ORF">C7K25_05010</name>
</gene>
<dbReference type="Gene3D" id="3.40.30.10">
    <property type="entry name" value="Glutaredoxin"/>
    <property type="match status" value="1"/>
</dbReference>
<sequence>MNTRTSFTYAFDAYCGWCYGFSPALREFAAQNADRIDLKVLSGGLFSGPRAQPIEAYPHIPGANERIAELTGVAFGDDYQRVLEDGTRVMDSTDAATGLVALRKQAPDRELELASALQSAWYMDGADLSDVETYRTIATDLGLDADATEAAYRDPASREEAEREFRELRALGIDSYPTLLLHSDQGVHRFGGPTTSAAVLTQALDQYLAAIGKA</sequence>
<name>A0ABT7C6B6_9MICO</name>
<organism evidence="2 3">
    <name type="scientific">Gulosibacter molinativorax</name>
    <dbReference type="NCBI Taxonomy" id="256821"/>
    <lineage>
        <taxon>Bacteria</taxon>
        <taxon>Bacillati</taxon>
        <taxon>Actinomycetota</taxon>
        <taxon>Actinomycetes</taxon>
        <taxon>Micrococcales</taxon>
        <taxon>Microbacteriaceae</taxon>
        <taxon>Gulosibacter</taxon>
    </lineage>
</organism>
<dbReference type="CDD" id="cd03025">
    <property type="entry name" value="DsbA_FrnE_like"/>
    <property type="match status" value="1"/>
</dbReference>
<dbReference type="InterPro" id="IPR036249">
    <property type="entry name" value="Thioredoxin-like_sf"/>
</dbReference>
<accession>A0ABT7C6B6</accession>
<evidence type="ECO:0000259" key="1">
    <source>
        <dbReference type="Pfam" id="PF01323"/>
    </source>
</evidence>
<dbReference type="InterPro" id="IPR001853">
    <property type="entry name" value="DSBA-like_thioredoxin_dom"/>
</dbReference>
<evidence type="ECO:0000313" key="2">
    <source>
        <dbReference type="EMBL" id="MDJ1370728.1"/>
    </source>
</evidence>
<comment type="caution">
    <text evidence="2">The sequence shown here is derived from an EMBL/GenBank/DDBJ whole genome shotgun (WGS) entry which is preliminary data.</text>
</comment>
<dbReference type="Gene3D" id="1.10.472.60">
    <property type="entry name" value="putative protein disulfide isomerase domain"/>
    <property type="match status" value="1"/>
</dbReference>
<dbReference type="EMBL" id="PXVD01000006">
    <property type="protein sequence ID" value="MDJ1370728.1"/>
    <property type="molecule type" value="Genomic_DNA"/>
</dbReference>
<dbReference type="Proteomes" id="UP001170379">
    <property type="component" value="Unassembled WGS sequence"/>
</dbReference>
<dbReference type="PANTHER" id="PTHR13887:SF54">
    <property type="entry name" value="DSBA FAMILY PROTEIN"/>
    <property type="match status" value="1"/>
</dbReference>
<protein>
    <submittedName>
        <fullName evidence="2">DsbA family protein</fullName>
    </submittedName>
</protein>
<dbReference type="PANTHER" id="PTHR13887">
    <property type="entry name" value="GLUTATHIONE S-TRANSFERASE KAPPA"/>
    <property type="match status" value="1"/>
</dbReference>
<reference evidence="2" key="2">
    <citation type="journal article" date="2022" name="Sci. Rep.">
        <title>In silico prediction of the enzymes involved in the degradation of the herbicide molinate by Gulosibacter molinativorax ON4T.</title>
        <authorList>
            <person name="Lopes A.R."/>
            <person name="Bunin E."/>
            <person name="Viana A.T."/>
            <person name="Froufe H."/>
            <person name="Munoz-Merida A."/>
            <person name="Pinho D."/>
            <person name="Figueiredo J."/>
            <person name="Barroso C."/>
            <person name="Vaz-Moreira I."/>
            <person name="Bellanger X."/>
            <person name="Egas C."/>
            <person name="Nunes O.C."/>
        </authorList>
    </citation>
    <scope>NUCLEOTIDE SEQUENCE</scope>
    <source>
        <strain evidence="2">ON4</strain>
    </source>
</reference>